<dbReference type="EMBL" id="LVVM01000895">
    <property type="protein sequence ID" value="OJA19763.1"/>
    <property type="molecule type" value="Genomic_DNA"/>
</dbReference>
<keyword evidence="1" id="KW-0677">Repeat</keyword>
<dbReference type="STRING" id="180088.A0A1J8QIL1"/>
<dbReference type="InterPro" id="IPR056884">
    <property type="entry name" value="NPHP3-like_N"/>
</dbReference>
<evidence type="ECO:0000313" key="4">
    <source>
        <dbReference type="Proteomes" id="UP000183567"/>
    </source>
</evidence>
<organism evidence="3 4">
    <name type="scientific">Rhizopogon vesiculosus</name>
    <dbReference type="NCBI Taxonomy" id="180088"/>
    <lineage>
        <taxon>Eukaryota</taxon>
        <taxon>Fungi</taxon>
        <taxon>Dikarya</taxon>
        <taxon>Basidiomycota</taxon>
        <taxon>Agaricomycotina</taxon>
        <taxon>Agaricomycetes</taxon>
        <taxon>Agaricomycetidae</taxon>
        <taxon>Boletales</taxon>
        <taxon>Suillineae</taxon>
        <taxon>Rhizopogonaceae</taxon>
        <taxon>Rhizopogon</taxon>
    </lineage>
</organism>
<comment type="caution">
    <text evidence="3">The sequence shown here is derived from an EMBL/GenBank/DDBJ whole genome shotgun (WGS) entry which is preliminary data.</text>
</comment>
<evidence type="ECO:0000256" key="1">
    <source>
        <dbReference type="ARBA" id="ARBA00022737"/>
    </source>
</evidence>
<reference evidence="3 4" key="1">
    <citation type="submission" date="2016-03" db="EMBL/GenBank/DDBJ databases">
        <title>Comparative genomics of the ectomycorrhizal sister species Rhizopogon vinicolor and Rhizopogon vesiculosus (Basidiomycota: Boletales) reveals a divergence of the mating type B locus.</title>
        <authorList>
            <person name="Mujic A.B."/>
            <person name="Kuo A."/>
            <person name="Tritt A."/>
            <person name="Lipzen A."/>
            <person name="Chen C."/>
            <person name="Johnson J."/>
            <person name="Sharma A."/>
            <person name="Barry K."/>
            <person name="Grigoriev I.V."/>
            <person name="Spatafora J.W."/>
        </authorList>
    </citation>
    <scope>NUCLEOTIDE SEQUENCE [LARGE SCALE GENOMIC DNA]</scope>
    <source>
        <strain evidence="3 4">AM-OR11-056</strain>
    </source>
</reference>
<accession>A0A1J8QIL1</accession>
<dbReference type="Gene3D" id="3.40.50.300">
    <property type="entry name" value="P-loop containing nucleotide triphosphate hydrolases"/>
    <property type="match status" value="1"/>
</dbReference>
<protein>
    <recommendedName>
        <fullName evidence="2">Nephrocystin 3-like N-terminal domain-containing protein</fullName>
    </recommendedName>
</protein>
<dbReference type="AlphaFoldDB" id="A0A1J8QIL1"/>
<dbReference type="Proteomes" id="UP000183567">
    <property type="component" value="Unassembled WGS sequence"/>
</dbReference>
<dbReference type="Pfam" id="PF24883">
    <property type="entry name" value="NPHP3_N"/>
    <property type="match status" value="1"/>
</dbReference>
<evidence type="ECO:0000313" key="3">
    <source>
        <dbReference type="EMBL" id="OJA19763.1"/>
    </source>
</evidence>
<feature type="domain" description="Nephrocystin 3-like N-terminal" evidence="2">
    <location>
        <begin position="14"/>
        <end position="168"/>
    </location>
</feature>
<proteinExistence type="predicted"/>
<evidence type="ECO:0000259" key="2">
    <source>
        <dbReference type="Pfam" id="PF24883"/>
    </source>
</evidence>
<keyword evidence="4" id="KW-1185">Reference proteome</keyword>
<dbReference type="OrthoDB" id="3027122at2759"/>
<name>A0A1J8QIL1_9AGAM</name>
<gene>
    <name evidence="3" type="ORF">AZE42_06788</name>
</gene>
<dbReference type="SUPFAM" id="SSF52540">
    <property type="entry name" value="P-loop containing nucleoside triphosphate hydrolases"/>
    <property type="match status" value="1"/>
</dbReference>
<dbReference type="PANTHER" id="PTHR10039">
    <property type="entry name" value="AMELOGENIN"/>
    <property type="match status" value="1"/>
</dbReference>
<dbReference type="InterPro" id="IPR027417">
    <property type="entry name" value="P-loop_NTPase"/>
</dbReference>
<sequence length="189" mass="21168">MKNTRVALLDSIYQVLDQHEHERTDIWLNGLASVGKTSIAFTVAEKMKAAKRLAATFFFSHKQRRGAAAVIPTIAYQLALTFPCIRDDIVRAIKTEKMLLPPTKSRRDQMRELVIDPLGTLRFCQETPYAIVVDALDECFEAVSLITLLTDALSGPDLSIIHLIFTSRPGTQICAAMPESAKEISLHWR</sequence>